<name>A0A7D9I471_PARCT</name>
<evidence type="ECO:0000313" key="3">
    <source>
        <dbReference type="EMBL" id="CAB4001079.1"/>
    </source>
</evidence>
<dbReference type="AlphaFoldDB" id="A0A7D9I471"/>
<dbReference type="EMBL" id="CACRXK020003996">
    <property type="protein sequence ID" value="CAB4001079.1"/>
    <property type="molecule type" value="Genomic_DNA"/>
</dbReference>
<dbReference type="Proteomes" id="UP001152795">
    <property type="component" value="Unassembled WGS sequence"/>
</dbReference>
<dbReference type="PANTHER" id="PTHR46791:SF13">
    <property type="entry name" value="CLR5 DOMAIN-CONTAINING PROTEIN"/>
    <property type="match status" value="1"/>
</dbReference>
<dbReference type="Pfam" id="PF24764">
    <property type="entry name" value="rva_4"/>
    <property type="match status" value="1"/>
</dbReference>
<organism evidence="3 4">
    <name type="scientific">Paramuricea clavata</name>
    <name type="common">Red gorgonian</name>
    <name type="synonym">Violescent sea-whip</name>
    <dbReference type="NCBI Taxonomy" id="317549"/>
    <lineage>
        <taxon>Eukaryota</taxon>
        <taxon>Metazoa</taxon>
        <taxon>Cnidaria</taxon>
        <taxon>Anthozoa</taxon>
        <taxon>Octocorallia</taxon>
        <taxon>Malacalcyonacea</taxon>
        <taxon>Plexauridae</taxon>
        <taxon>Paramuricea</taxon>
    </lineage>
</organism>
<feature type="compositionally biased region" description="Low complexity" evidence="1">
    <location>
        <begin position="247"/>
        <end position="262"/>
    </location>
</feature>
<dbReference type="InterPro" id="IPR058913">
    <property type="entry name" value="Integrase_dom_put"/>
</dbReference>
<reference evidence="3" key="1">
    <citation type="submission" date="2020-04" db="EMBL/GenBank/DDBJ databases">
        <authorList>
            <person name="Alioto T."/>
            <person name="Alioto T."/>
            <person name="Gomez Garrido J."/>
        </authorList>
    </citation>
    <scope>NUCLEOTIDE SEQUENCE</scope>
    <source>
        <strain evidence="3">A484AB</strain>
    </source>
</reference>
<gene>
    <name evidence="3" type="ORF">PACLA_8A015333</name>
</gene>
<keyword evidence="4" id="KW-1185">Reference proteome</keyword>
<evidence type="ECO:0000256" key="1">
    <source>
        <dbReference type="SAM" id="MobiDB-lite"/>
    </source>
</evidence>
<feature type="region of interest" description="Disordered" evidence="1">
    <location>
        <begin position="239"/>
        <end position="262"/>
    </location>
</feature>
<sequence>MANCDTCEREVALDDNFCCSCGTELCHETIAIKYYFKQGYEYNTIVEFLCKFHGISMCVRTLKNRLKMLGLGRKSMDFNEQEVRERIMREIDGPGSMSGYRSMLHTLQREGYMVPRQTLEDLLKELDPRKILWLQLSRSNNNPQVILRLLLNAVDACGGCPRKLRSDCGTENGLAAATQCYFTNNEQAHIYGTSPHNQRIEGWWSYFRRSRANWWINFFKDLMEREVFTTGNDLEMSSVPHEQQKLSSSATSRSQVSQFAMF</sequence>
<protein>
    <recommendedName>
        <fullName evidence="2">Integrase core domain-containing protein</fullName>
    </recommendedName>
</protein>
<dbReference type="OrthoDB" id="6119988at2759"/>
<comment type="caution">
    <text evidence="3">The sequence shown here is derived from an EMBL/GenBank/DDBJ whole genome shotgun (WGS) entry which is preliminary data.</text>
</comment>
<proteinExistence type="predicted"/>
<dbReference type="PANTHER" id="PTHR46791">
    <property type="entry name" value="EXPRESSED PROTEIN"/>
    <property type="match status" value="1"/>
</dbReference>
<feature type="domain" description="Integrase core" evidence="2">
    <location>
        <begin position="129"/>
        <end position="238"/>
    </location>
</feature>
<accession>A0A7D9I471</accession>
<evidence type="ECO:0000259" key="2">
    <source>
        <dbReference type="Pfam" id="PF24764"/>
    </source>
</evidence>
<evidence type="ECO:0000313" key="4">
    <source>
        <dbReference type="Proteomes" id="UP001152795"/>
    </source>
</evidence>